<comment type="caution">
    <text evidence="1">The sequence shown here is derived from an EMBL/GenBank/DDBJ whole genome shotgun (WGS) entry which is preliminary data.</text>
</comment>
<protein>
    <submittedName>
        <fullName evidence="1">4105_t:CDS:1</fullName>
    </submittedName>
</protein>
<reference evidence="1" key="1">
    <citation type="submission" date="2021-06" db="EMBL/GenBank/DDBJ databases">
        <authorList>
            <person name="Kallberg Y."/>
            <person name="Tangrot J."/>
            <person name="Rosling A."/>
        </authorList>
    </citation>
    <scope>NUCLEOTIDE SEQUENCE</scope>
    <source>
        <strain evidence="1">MA453B</strain>
    </source>
</reference>
<dbReference type="AlphaFoldDB" id="A0A9N9IXH0"/>
<sequence>MSNEVDKVCELVILQKVNCKARAITTFLNNSHYLKKSRNHEYSSSATSAHNTRNKPSKIIQHNIAATPTSLLLYISTKEALRIRIKCIRKNTILSKPKILEEIEISIILCYTLSAPYWVMDDTFKTVSSLFLATLYYPYTPLNDFAKDNDIQLNSSTIITDFELAARNLQNCYAIMTKPQISYYTMLPNTTIAPQDHIDNNITSLIHVSSSSYTD</sequence>
<accession>A0A9N9IXH0</accession>
<evidence type="ECO:0000313" key="2">
    <source>
        <dbReference type="Proteomes" id="UP000789405"/>
    </source>
</evidence>
<gene>
    <name evidence="1" type="ORF">DERYTH_LOCUS17167</name>
</gene>
<name>A0A9N9IXH0_9GLOM</name>
<dbReference type="Proteomes" id="UP000789405">
    <property type="component" value="Unassembled WGS sequence"/>
</dbReference>
<evidence type="ECO:0000313" key="1">
    <source>
        <dbReference type="EMBL" id="CAG8754184.1"/>
    </source>
</evidence>
<proteinExistence type="predicted"/>
<keyword evidence="2" id="KW-1185">Reference proteome</keyword>
<feature type="non-terminal residue" evidence="1">
    <location>
        <position position="215"/>
    </location>
</feature>
<dbReference type="EMBL" id="CAJVPY010015886">
    <property type="protein sequence ID" value="CAG8754184.1"/>
    <property type="molecule type" value="Genomic_DNA"/>
</dbReference>
<organism evidence="1 2">
    <name type="scientific">Dentiscutata erythropus</name>
    <dbReference type="NCBI Taxonomy" id="1348616"/>
    <lineage>
        <taxon>Eukaryota</taxon>
        <taxon>Fungi</taxon>
        <taxon>Fungi incertae sedis</taxon>
        <taxon>Mucoromycota</taxon>
        <taxon>Glomeromycotina</taxon>
        <taxon>Glomeromycetes</taxon>
        <taxon>Diversisporales</taxon>
        <taxon>Gigasporaceae</taxon>
        <taxon>Dentiscutata</taxon>
    </lineage>
</organism>